<feature type="compositionally biased region" description="Polar residues" evidence="1">
    <location>
        <begin position="42"/>
        <end position="52"/>
    </location>
</feature>
<dbReference type="PANTHER" id="PTHR40370">
    <property type="entry name" value="EXPRESSED PROTEIN"/>
    <property type="match status" value="1"/>
</dbReference>
<dbReference type="PANTHER" id="PTHR40370:SF1">
    <property type="entry name" value="DUF3074 DOMAIN-CONTAINING PROTEIN"/>
    <property type="match status" value="1"/>
</dbReference>
<dbReference type="EMBL" id="CBTN010000007">
    <property type="protein sequence ID" value="CDH50632.1"/>
    <property type="molecule type" value="Genomic_DNA"/>
</dbReference>
<reference evidence="3" key="1">
    <citation type="submission" date="2013-08" db="EMBL/GenBank/DDBJ databases">
        <title>Gene expansion shapes genome architecture in the human pathogen Lichtheimia corymbifera: an evolutionary genomics analysis in the ancient terrestrial Mucorales (Mucoromycotina).</title>
        <authorList>
            <person name="Schwartze V.U."/>
            <person name="Winter S."/>
            <person name="Shelest E."/>
            <person name="Marcet-Houben M."/>
            <person name="Horn F."/>
            <person name="Wehner S."/>
            <person name="Hoffmann K."/>
            <person name="Riege K."/>
            <person name="Sammeth M."/>
            <person name="Nowrousian M."/>
            <person name="Valiante V."/>
            <person name="Linde J."/>
            <person name="Jacobsen I.D."/>
            <person name="Marz M."/>
            <person name="Brakhage A.A."/>
            <person name="Gabaldon T."/>
            <person name="Bocker S."/>
            <person name="Voigt K."/>
        </authorList>
    </citation>
    <scope>NUCLEOTIDE SEQUENCE [LARGE SCALE GENOMIC DNA]</scope>
    <source>
        <strain evidence="3">FSU 9682</strain>
    </source>
</reference>
<dbReference type="InterPro" id="IPR024500">
    <property type="entry name" value="DUF3074"/>
</dbReference>
<dbReference type="OrthoDB" id="6423603at2759"/>
<dbReference type="Proteomes" id="UP000027586">
    <property type="component" value="Unassembled WGS sequence"/>
</dbReference>
<evidence type="ECO:0000313" key="4">
    <source>
        <dbReference type="Proteomes" id="UP000027586"/>
    </source>
</evidence>
<dbReference type="InterPro" id="IPR023393">
    <property type="entry name" value="START-like_dom_sf"/>
</dbReference>
<dbReference type="Pfam" id="PF11274">
    <property type="entry name" value="DUF3074"/>
    <property type="match status" value="1"/>
</dbReference>
<evidence type="ECO:0000313" key="3">
    <source>
        <dbReference type="EMBL" id="CDH50632.1"/>
    </source>
</evidence>
<proteinExistence type="predicted"/>
<sequence>METISDTWIRNASMEDLRERSNGFFDELKKLIAESAKWPTLSHHTSSDGTKTTVRRRPQGGNPWFLQRSSTVTSVSYADLRSVLFTHHSLQEPKYIELMQDARELWALSTSGVGEDAIGVYQLNYKATMASGREFVELVVVRETHVGDEEENDQEQGQNDEDYQQRRRAFMIVSKPVSDVTEPVRPGFVRGKYEAWEYVEELENGAVQWTCIQRSEPGGWVPKCIADRVTAKALPQDVSSVIDYCKHKQTHPVA</sequence>
<gene>
    <name evidence="3" type="ORF">LCOR_02341.1</name>
</gene>
<dbReference type="Gene3D" id="3.30.530.20">
    <property type="match status" value="1"/>
</dbReference>
<protein>
    <recommendedName>
        <fullName evidence="2">DUF3074 domain-containing protein</fullName>
    </recommendedName>
</protein>
<comment type="caution">
    <text evidence="3">The sequence shown here is derived from an EMBL/GenBank/DDBJ whole genome shotgun (WGS) entry which is preliminary data.</text>
</comment>
<dbReference type="AlphaFoldDB" id="A0A068RLY4"/>
<evidence type="ECO:0000259" key="2">
    <source>
        <dbReference type="Pfam" id="PF11274"/>
    </source>
</evidence>
<keyword evidence="4" id="KW-1185">Reference proteome</keyword>
<organism evidence="3 4">
    <name type="scientific">Lichtheimia corymbifera JMRC:FSU:9682</name>
    <dbReference type="NCBI Taxonomy" id="1263082"/>
    <lineage>
        <taxon>Eukaryota</taxon>
        <taxon>Fungi</taxon>
        <taxon>Fungi incertae sedis</taxon>
        <taxon>Mucoromycota</taxon>
        <taxon>Mucoromycotina</taxon>
        <taxon>Mucoromycetes</taxon>
        <taxon>Mucorales</taxon>
        <taxon>Lichtheimiaceae</taxon>
        <taxon>Lichtheimia</taxon>
    </lineage>
</organism>
<name>A0A068RLY4_9FUNG</name>
<dbReference type="SUPFAM" id="SSF55961">
    <property type="entry name" value="Bet v1-like"/>
    <property type="match status" value="1"/>
</dbReference>
<accession>A0A068RLY4</accession>
<evidence type="ECO:0000256" key="1">
    <source>
        <dbReference type="SAM" id="MobiDB-lite"/>
    </source>
</evidence>
<feature type="region of interest" description="Disordered" evidence="1">
    <location>
        <begin position="42"/>
        <end position="61"/>
    </location>
</feature>
<dbReference type="VEuPathDB" id="FungiDB:LCOR_02341.1"/>
<feature type="domain" description="DUF3074" evidence="2">
    <location>
        <begin position="64"/>
        <end position="244"/>
    </location>
</feature>